<dbReference type="InterPro" id="IPR050180">
    <property type="entry name" value="RNR_Ribonuclease"/>
</dbReference>
<evidence type="ECO:0000256" key="5">
    <source>
        <dbReference type="ARBA" id="ARBA00022801"/>
    </source>
</evidence>
<dbReference type="PROSITE" id="PS01175">
    <property type="entry name" value="RIBONUCLEASE_II"/>
    <property type="match status" value="1"/>
</dbReference>
<dbReference type="EMBL" id="FTMS01000016">
    <property type="protein sequence ID" value="SIQ82897.1"/>
    <property type="molecule type" value="Genomic_DNA"/>
</dbReference>
<dbReference type="Pfam" id="PF08206">
    <property type="entry name" value="OB_RNB"/>
    <property type="match status" value="1"/>
</dbReference>
<sequence>MNRTPRSPRRDSSATNPSRKNPPRKKPPRTEAPRRTKKSSHDGLTGKLSLTARGFGFVQPRTGPDILVPYDHLFVAASGDLVRVELFPETASDKPAGRIVEVLERSQEPLVGRVGRRGREVRFYPEGQRLSRALILETAALTRFEQNLPGGPLQEGDILRVQMTLWTDPQKHPLGEPLELVGRRDDSGIDLRLIALSRGLPLSFPEELLQEAEQMKIPPPRKALREKTRQDLRSLTCFTIDPATAKDFDDALSIHQREDGLFELGIHIADVSYFVEEGSALDAEARERATSVYLVNEVLPMLPEHLSNDLCSLVPGRPRLAFSVLVVLDSIGTVHDLTITESIIQSSRRFTYEEVEEILQGESDPLAPSLHILELLAQMLRRRRRDQGSVDMDLPATTITLDEDGVPLSILPVERLHAHRLVEECMLLANRMVAEFVLKEAARHRRPFLYRVHPQPKQSDVEQLLQLLEQLGIRYHLDDTVQPEDYRNILALIENLEFKDLVEKLALKSLPKAVYSTDNAGHFGLGFEAYTHFTSPIRRYPDLIIHRMLKRYIAPGRIALRRGVQDLLDHVASHSSERERNATEAERDYTRLKSLQYLNTKIGNVYSGVISGVTSFGLFVQLNRYLVEGLVHISSLGKERFELNTEGYRLESGTSGTVYTLGDRVRVKIVGVNPQERKADMELIQE</sequence>
<dbReference type="RefSeq" id="WP_076489507.1">
    <property type="nucleotide sequence ID" value="NZ_FTMS01000016.1"/>
</dbReference>
<evidence type="ECO:0000259" key="10">
    <source>
        <dbReference type="PROSITE" id="PS50126"/>
    </source>
</evidence>
<evidence type="ECO:0000256" key="1">
    <source>
        <dbReference type="ARBA" id="ARBA00001849"/>
    </source>
</evidence>
<proteinExistence type="inferred from homology"/>
<dbReference type="NCBIfam" id="TIGR02063">
    <property type="entry name" value="RNase_R"/>
    <property type="match status" value="1"/>
</dbReference>
<dbReference type="GO" id="GO:0008859">
    <property type="term" value="F:exoribonuclease II activity"/>
    <property type="evidence" value="ECO:0007669"/>
    <property type="project" value="UniProtKB-UniRule"/>
</dbReference>
<dbReference type="AlphaFoldDB" id="A0A1N6VYC8"/>
<feature type="region of interest" description="Disordered" evidence="9">
    <location>
        <begin position="1"/>
        <end position="47"/>
    </location>
</feature>
<dbReference type="SMART" id="SM00955">
    <property type="entry name" value="RNB"/>
    <property type="match status" value="1"/>
</dbReference>
<dbReference type="InterPro" id="IPR001900">
    <property type="entry name" value="RNase_II/R"/>
</dbReference>
<dbReference type="EC" id="3.1.13.1" evidence="8"/>
<dbReference type="GO" id="GO:0005829">
    <property type="term" value="C:cytosol"/>
    <property type="evidence" value="ECO:0007669"/>
    <property type="project" value="TreeGrafter"/>
</dbReference>
<dbReference type="InterPro" id="IPR012340">
    <property type="entry name" value="NA-bd_OB-fold"/>
</dbReference>
<dbReference type="InterPro" id="IPR011805">
    <property type="entry name" value="RNase_R"/>
</dbReference>
<dbReference type="SUPFAM" id="SSF50249">
    <property type="entry name" value="Nucleic acid-binding proteins"/>
    <property type="match status" value="4"/>
</dbReference>
<keyword evidence="7 8" id="KW-0694">RNA-binding</keyword>
<dbReference type="Proteomes" id="UP000186400">
    <property type="component" value="Unassembled WGS sequence"/>
</dbReference>
<dbReference type="STRING" id="159291.SAMN05920897_11624"/>
<evidence type="ECO:0000256" key="7">
    <source>
        <dbReference type="ARBA" id="ARBA00022884"/>
    </source>
</evidence>
<evidence type="ECO:0000313" key="11">
    <source>
        <dbReference type="EMBL" id="SIQ82897.1"/>
    </source>
</evidence>
<dbReference type="OrthoDB" id="9764149at2"/>
<keyword evidence="4 8" id="KW-0540">Nuclease</keyword>
<dbReference type="NCBIfam" id="TIGR00358">
    <property type="entry name" value="3_prime_RNase"/>
    <property type="match status" value="1"/>
</dbReference>
<dbReference type="InterPro" id="IPR004476">
    <property type="entry name" value="RNase_II/RNase_R"/>
</dbReference>
<protein>
    <recommendedName>
        <fullName evidence="8">Ribonuclease R</fullName>
        <shortName evidence="8">RNase R</shortName>
        <ecNumber evidence="8">3.1.13.1</ecNumber>
    </recommendedName>
</protein>
<comment type="subcellular location">
    <subcellularLocation>
        <location evidence="2 8">Cytoplasm</location>
    </subcellularLocation>
</comment>
<dbReference type="PANTHER" id="PTHR23355">
    <property type="entry name" value="RIBONUCLEASE"/>
    <property type="match status" value="1"/>
</dbReference>
<evidence type="ECO:0000256" key="8">
    <source>
        <dbReference type="HAMAP-Rule" id="MF_01895"/>
    </source>
</evidence>
<keyword evidence="3 8" id="KW-0963">Cytoplasm</keyword>
<evidence type="ECO:0000256" key="2">
    <source>
        <dbReference type="ARBA" id="ARBA00004496"/>
    </source>
</evidence>
<evidence type="ECO:0000256" key="9">
    <source>
        <dbReference type="SAM" id="MobiDB-lite"/>
    </source>
</evidence>
<comment type="catalytic activity">
    <reaction evidence="1 8">
        <text>Exonucleolytic cleavage in the 3'- to 5'-direction to yield nucleoside 5'-phosphates.</text>
        <dbReference type="EC" id="3.1.13.1"/>
    </reaction>
</comment>
<evidence type="ECO:0000256" key="4">
    <source>
        <dbReference type="ARBA" id="ARBA00022722"/>
    </source>
</evidence>
<dbReference type="GO" id="GO:0003723">
    <property type="term" value="F:RNA binding"/>
    <property type="evidence" value="ECO:0007669"/>
    <property type="project" value="UniProtKB-UniRule"/>
</dbReference>
<accession>A0A1N6VYC8</accession>
<feature type="domain" description="S1 motif" evidence="10">
    <location>
        <begin position="603"/>
        <end position="684"/>
    </location>
</feature>
<dbReference type="InterPro" id="IPR013223">
    <property type="entry name" value="RNase_B_OB_dom"/>
</dbReference>
<name>A0A1N6VYC8_9SPIO</name>
<dbReference type="PROSITE" id="PS50126">
    <property type="entry name" value="S1"/>
    <property type="match status" value="1"/>
</dbReference>
<dbReference type="InterPro" id="IPR003029">
    <property type="entry name" value="S1_domain"/>
</dbReference>
<evidence type="ECO:0000313" key="12">
    <source>
        <dbReference type="Proteomes" id="UP000186400"/>
    </source>
</evidence>
<dbReference type="SMART" id="SM00316">
    <property type="entry name" value="S1"/>
    <property type="match status" value="1"/>
</dbReference>
<dbReference type="GO" id="GO:0006402">
    <property type="term" value="P:mRNA catabolic process"/>
    <property type="evidence" value="ECO:0007669"/>
    <property type="project" value="TreeGrafter"/>
</dbReference>
<dbReference type="InterPro" id="IPR022966">
    <property type="entry name" value="RNase_II/R_CS"/>
</dbReference>
<reference evidence="11 12" key="1">
    <citation type="submission" date="2017-01" db="EMBL/GenBank/DDBJ databases">
        <authorList>
            <person name="Mah S.A."/>
            <person name="Swanson W.J."/>
            <person name="Moy G.W."/>
            <person name="Vacquier V.D."/>
        </authorList>
    </citation>
    <scope>NUCLEOTIDE SEQUENCE [LARGE SCALE GENOMIC DNA]</scope>
    <source>
        <strain evidence="11 12">ASpG1</strain>
    </source>
</reference>
<dbReference type="Gene3D" id="2.40.50.140">
    <property type="entry name" value="Nucleic acid-binding proteins"/>
    <property type="match status" value="2"/>
</dbReference>
<dbReference type="HAMAP" id="MF_01895">
    <property type="entry name" value="RNase_R"/>
    <property type="match status" value="1"/>
</dbReference>
<dbReference type="Pfam" id="PF00773">
    <property type="entry name" value="RNB"/>
    <property type="match status" value="1"/>
</dbReference>
<evidence type="ECO:0000256" key="6">
    <source>
        <dbReference type="ARBA" id="ARBA00022839"/>
    </source>
</evidence>
<evidence type="ECO:0000256" key="3">
    <source>
        <dbReference type="ARBA" id="ARBA00022490"/>
    </source>
</evidence>
<dbReference type="CDD" id="cd04471">
    <property type="entry name" value="S1_RNase_R"/>
    <property type="match status" value="1"/>
</dbReference>
<keyword evidence="12" id="KW-1185">Reference proteome</keyword>
<comment type="function">
    <text evidence="8">3'-5' exoribonuclease that releases 5'-nucleoside monophosphates and is involved in maturation of structured RNAs.</text>
</comment>
<keyword evidence="6 8" id="KW-0269">Exonuclease</keyword>
<dbReference type="PANTHER" id="PTHR23355:SF9">
    <property type="entry name" value="DIS3-LIKE EXONUCLEASE 2"/>
    <property type="match status" value="1"/>
</dbReference>
<keyword evidence="5 8" id="KW-0378">Hydrolase</keyword>
<comment type="similarity">
    <text evidence="8">Belongs to the RNR ribonuclease family. RNase R subfamily.</text>
</comment>
<organism evidence="11 12">
    <name type="scientific">Alkalispirochaeta americana</name>
    <dbReference type="NCBI Taxonomy" id="159291"/>
    <lineage>
        <taxon>Bacteria</taxon>
        <taxon>Pseudomonadati</taxon>
        <taxon>Spirochaetota</taxon>
        <taxon>Spirochaetia</taxon>
        <taxon>Spirochaetales</taxon>
        <taxon>Spirochaetaceae</taxon>
        <taxon>Alkalispirochaeta</taxon>
    </lineage>
</organism>
<gene>
    <name evidence="8" type="primary">rnr</name>
    <name evidence="11" type="ORF">SAMN05920897_11624</name>
</gene>
<dbReference type="Pfam" id="PF00575">
    <property type="entry name" value="S1"/>
    <property type="match status" value="1"/>
</dbReference>